<dbReference type="EMBL" id="LR134190">
    <property type="protein sequence ID" value="VEB57730.1"/>
    <property type="molecule type" value="Genomic_DNA"/>
</dbReference>
<protein>
    <submittedName>
        <fullName evidence="2">Propanediol utilization propanol dehydrogenase pduQ</fullName>
    </submittedName>
</protein>
<evidence type="ECO:0000313" key="3">
    <source>
        <dbReference type="Proteomes" id="UP000269208"/>
    </source>
</evidence>
<dbReference type="Proteomes" id="UP000269208">
    <property type="component" value="Chromosome"/>
</dbReference>
<evidence type="ECO:0000256" key="1">
    <source>
        <dbReference type="SAM" id="MobiDB-lite"/>
    </source>
</evidence>
<sequence>MAFWRTLRCWIPLRNALPADNRISVFSEITPDPNHPHSGSGHCANAGSATAGGDRFWRRLGNGRGPKAIVWFSQQSGINIENLRGDPDHQPAPARK</sequence>
<name>A0A447U0P7_SALET</name>
<organism evidence="2 3">
    <name type="scientific">Salmonella enterica I</name>
    <dbReference type="NCBI Taxonomy" id="59201"/>
    <lineage>
        <taxon>Bacteria</taxon>
        <taxon>Pseudomonadati</taxon>
        <taxon>Pseudomonadota</taxon>
        <taxon>Gammaproteobacteria</taxon>
        <taxon>Enterobacterales</taxon>
        <taxon>Enterobacteriaceae</taxon>
        <taxon>Salmonella</taxon>
    </lineage>
</organism>
<accession>A0A447U0P7</accession>
<feature type="region of interest" description="Disordered" evidence="1">
    <location>
        <begin position="28"/>
        <end position="48"/>
    </location>
</feature>
<evidence type="ECO:0000313" key="2">
    <source>
        <dbReference type="EMBL" id="VEB57730.1"/>
    </source>
</evidence>
<proteinExistence type="predicted"/>
<reference evidence="2 3" key="1">
    <citation type="submission" date="2018-12" db="EMBL/GenBank/DDBJ databases">
        <authorList>
            <consortium name="Pathogen Informatics"/>
        </authorList>
    </citation>
    <scope>NUCLEOTIDE SEQUENCE [LARGE SCALE GENOMIC DNA]</scope>
    <source>
        <strain evidence="2 3">NCTC6754</strain>
    </source>
</reference>
<dbReference type="AlphaFoldDB" id="A0A447U0P7"/>
<gene>
    <name evidence="2" type="ORF">NCTC6754_05039</name>
</gene>